<dbReference type="GO" id="GO:0004170">
    <property type="term" value="F:dUTP diphosphatase activity"/>
    <property type="evidence" value="ECO:0007669"/>
    <property type="project" value="InterPro"/>
</dbReference>
<feature type="compositionally biased region" description="Acidic residues" evidence="5">
    <location>
        <begin position="345"/>
        <end position="357"/>
    </location>
</feature>
<dbReference type="Pfam" id="PF04797">
    <property type="entry name" value="Herpes_ORF11"/>
    <property type="match status" value="1"/>
</dbReference>
<keyword evidence="4" id="KW-0546">Nucleotide metabolism</keyword>
<accession>Q8QS27</accession>
<dbReference type="SUPFAM" id="SSF51283">
    <property type="entry name" value="dUTPase-like"/>
    <property type="match status" value="1"/>
</dbReference>
<dbReference type="RefSeq" id="NP_612705.1">
    <property type="nucleotide sequence ID" value="NC_003521.1"/>
</dbReference>
<feature type="region of interest" description="Disordered" evidence="5">
    <location>
        <begin position="341"/>
        <end position="364"/>
    </location>
</feature>
<evidence type="ECO:0000256" key="3">
    <source>
        <dbReference type="ARBA" id="ARBA00022842"/>
    </source>
</evidence>
<evidence type="ECO:0000256" key="5">
    <source>
        <dbReference type="SAM" id="MobiDB-lite"/>
    </source>
</evidence>
<dbReference type="GO" id="GO:0046872">
    <property type="term" value="F:metal ion binding"/>
    <property type="evidence" value="ECO:0007669"/>
    <property type="project" value="UniProtKB-KW"/>
</dbReference>
<gene>
    <name evidence="6" type="primary">UL72</name>
    <name evidence="6" type="ORF">CCMVgp063</name>
</gene>
<dbReference type="GO" id="GO:0046080">
    <property type="term" value="P:dUTP metabolic process"/>
    <property type="evidence" value="ECO:0007669"/>
    <property type="project" value="InterPro"/>
</dbReference>
<evidence type="ECO:0000256" key="1">
    <source>
        <dbReference type="ARBA" id="ARBA00022723"/>
    </source>
</evidence>
<organism evidence="6 8">
    <name type="scientific">Panine betaherpesvirus 2</name>
    <name type="common">Chimpanzee cytomegalovirus</name>
    <dbReference type="NCBI Taxonomy" id="188763"/>
    <lineage>
        <taxon>Viruses</taxon>
        <taxon>Duplodnaviria</taxon>
        <taxon>Heunggongvirae</taxon>
        <taxon>Peploviricota</taxon>
        <taxon>Herviviricetes</taxon>
        <taxon>Herpesvirales</taxon>
        <taxon>Orthoherpesviridae</taxon>
        <taxon>Betaherpesvirinae</taxon>
        <taxon>Cytomegalovirus</taxon>
        <taxon>Cytomegalovirus paninebeta2</taxon>
    </lineage>
</organism>
<evidence type="ECO:0000256" key="4">
    <source>
        <dbReference type="ARBA" id="ARBA00023080"/>
    </source>
</evidence>
<dbReference type="InterPro" id="IPR036157">
    <property type="entry name" value="dUTPase-like_sf"/>
</dbReference>
<dbReference type="EMBL" id="MZ151943">
    <property type="protein sequence ID" value="QXV67819.1"/>
    <property type="molecule type" value="Genomic_DNA"/>
</dbReference>
<keyword evidence="2" id="KW-0378">Hydrolase</keyword>
<dbReference type="Proteomes" id="UP000099188">
    <property type="component" value="Segment"/>
</dbReference>
<dbReference type="HAMAP" id="MF_04031">
    <property type="entry name" value="HSV_DUT"/>
    <property type="match status" value="1"/>
</dbReference>
<dbReference type="InterPro" id="IPR006882">
    <property type="entry name" value="Herpes_Orf11"/>
</dbReference>
<evidence type="ECO:0000313" key="7">
    <source>
        <dbReference type="EMBL" id="QXV67819.1"/>
    </source>
</evidence>
<dbReference type="KEGG" id="vg:935475"/>
<sequence length="386" mass="42931">MLTVLTDRIDSQIVLSRPAHSRFQRFWEPPSLIIKDNGDPPPPMLAEKSLNMRYCVRFASDTDFQNLFTPPDDGGGGGDGGSPLPQPKIPYKWLPSSFIVKQCQTQLAFHNKHIIWLSRERKIPTSLGISLYIPEGFFGITFYKCLDAQFVCMPELIEPGLQMPQMDIVNLSYNFQAIFPGTIEGDIGVFPCFAPEPWQLMNVPPPNEHGFFTLRTRHTVIIRAGHTQTVYFDAAYVHAPGICALIVGTRHFSQSDLIIRPTIWLPGTVACVTVVNASGTTVCISPNTTMTKVVFTTRRFAYLLVGSHPIGQLIVPPTPELGFTHTPEHALLQRLSGCAGGGDDTAADADDEEDEDTGATWSHRKRAVHHWDVVDRPYSSHEDDSF</sequence>
<proteinExistence type="inferred from homology"/>
<evidence type="ECO:0000256" key="2">
    <source>
        <dbReference type="ARBA" id="ARBA00022801"/>
    </source>
</evidence>
<dbReference type="EMBL" id="AF480884">
    <property type="protein sequence ID" value="AAM00711.1"/>
    <property type="molecule type" value="Genomic_DNA"/>
</dbReference>
<dbReference type="GeneID" id="935475"/>
<keyword evidence="1" id="KW-0479">Metal-binding</keyword>
<dbReference type="InterPro" id="IPR034745">
    <property type="entry name" value="HSV_DUT"/>
</dbReference>
<reference evidence="7" key="2">
    <citation type="submission" date="2021-05" db="EMBL/GenBank/DDBJ databases">
        <title>Cloning and multi-omic analysis of chimpanzee cytomegalovirus: a resource for comparative functional genomics.</title>
        <authorList>
            <person name="Phan Q.V."/>
        </authorList>
    </citation>
    <scope>NUCLEOTIDE SEQUENCE</scope>
    <source>
        <strain evidence="7">Heberling</strain>
    </source>
</reference>
<evidence type="ECO:0000313" key="6">
    <source>
        <dbReference type="EMBL" id="AAM00711.1"/>
    </source>
</evidence>
<keyword evidence="3" id="KW-0460">Magnesium</keyword>
<protein>
    <submittedName>
        <fullName evidence="6">Deoxyuridine triphosphatase</fullName>
    </submittedName>
</protein>
<name>Q8QS27_9BETA</name>
<keyword evidence="8" id="KW-1185">Reference proteome</keyword>
<evidence type="ECO:0000313" key="8">
    <source>
        <dbReference type="Proteomes" id="UP000099188"/>
    </source>
</evidence>
<dbReference type="OrthoDB" id="5564at10239"/>
<reference evidence="6 8" key="1">
    <citation type="journal article" date="2003" name="J. Gen. Virol.">
        <title>The human cytomegalovirus genome revisited: comparison with the chimpanzee cytomegalovirus genome.</title>
        <authorList>
            <person name="Davison A.J."/>
            <person name="Dolan A."/>
            <person name="Akter P."/>
            <person name="Addison C."/>
            <person name="Dargan D.J."/>
            <person name="Alcendor D.J."/>
            <person name="McGeoch D.J."/>
            <person name="Hayward G.S."/>
        </authorList>
    </citation>
    <scope>NUCLEOTIDE SEQUENCE [LARGE SCALE GENOMIC DNA]</scope>
    <source>
        <strain evidence="6">Heberling</strain>
    </source>
</reference>